<name>A0AAW0QDF3_9PEZI</name>
<evidence type="ECO:0000313" key="2">
    <source>
        <dbReference type="EMBL" id="KAK8100239.1"/>
    </source>
</evidence>
<dbReference type="Proteomes" id="UP001392437">
    <property type="component" value="Unassembled WGS sequence"/>
</dbReference>
<gene>
    <name evidence="2" type="ORF">PG999_010613</name>
</gene>
<sequence length="201" mass="19584">MGLTDGELAAIIIGAVVGLPAILASLMTIVLGWDDMKKKFGEWWGGARHSSTDVEMGPVIANADANAASSDSPSAAASALAPVTSPAGSAPGAPSGGAVSASASAIGAAVAAALDPGEFGAAVVAALDPAALGTAIAEAVAGTLAPVFERLVPLGTPPADEEAAWQAAASHLEGQVQRLEDLAARGAVRQRNTSGQNTGNI</sequence>
<reference evidence="2 3" key="1">
    <citation type="submission" date="2023-01" db="EMBL/GenBank/DDBJ databases">
        <title>Analysis of 21 Apiospora genomes using comparative genomics revels a genus with tremendous synthesis potential of carbohydrate active enzymes and secondary metabolites.</title>
        <authorList>
            <person name="Sorensen T."/>
        </authorList>
    </citation>
    <scope>NUCLEOTIDE SEQUENCE [LARGE SCALE GENOMIC DNA]</scope>
    <source>
        <strain evidence="2 3">CBS 117206</strain>
    </source>
</reference>
<dbReference type="AlphaFoldDB" id="A0AAW0QDF3"/>
<proteinExistence type="predicted"/>
<keyword evidence="1" id="KW-0472">Membrane</keyword>
<evidence type="ECO:0000313" key="3">
    <source>
        <dbReference type="Proteomes" id="UP001392437"/>
    </source>
</evidence>
<comment type="caution">
    <text evidence="2">The sequence shown here is derived from an EMBL/GenBank/DDBJ whole genome shotgun (WGS) entry which is preliminary data.</text>
</comment>
<accession>A0AAW0QDF3</accession>
<keyword evidence="3" id="KW-1185">Reference proteome</keyword>
<organism evidence="2 3">
    <name type="scientific">Apiospora kogelbergensis</name>
    <dbReference type="NCBI Taxonomy" id="1337665"/>
    <lineage>
        <taxon>Eukaryota</taxon>
        <taxon>Fungi</taxon>
        <taxon>Dikarya</taxon>
        <taxon>Ascomycota</taxon>
        <taxon>Pezizomycotina</taxon>
        <taxon>Sordariomycetes</taxon>
        <taxon>Xylariomycetidae</taxon>
        <taxon>Amphisphaeriales</taxon>
        <taxon>Apiosporaceae</taxon>
        <taxon>Apiospora</taxon>
    </lineage>
</organism>
<feature type="transmembrane region" description="Helical" evidence="1">
    <location>
        <begin position="12"/>
        <end position="33"/>
    </location>
</feature>
<dbReference type="EMBL" id="JAQQWP010000009">
    <property type="protein sequence ID" value="KAK8100239.1"/>
    <property type="molecule type" value="Genomic_DNA"/>
</dbReference>
<keyword evidence="1" id="KW-0812">Transmembrane</keyword>
<keyword evidence="1" id="KW-1133">Transmembrane helix</keyword>
<protein>
    <submittedName>
        <fullName evidence="2">Uncharacterized protein</fullName>
    </submittedName>
</protein>
<evidence type="ECO:0000256" key="1">
    <source>
        <dbReference type="SAM" id="Phobius"/>
    </source>
</evidence>